<dbReference type="PANTHER" id="PTHR11889:SF31">
    <property type="entry name" value="PROTEIN HEDGEHOG"/>
    <property type="match status" value="1"/>
</dbReference>
<dbReference type="GO" id="GO:0016540">
    <property type="term" value="P:protein autoprocessing"/>
    <property type="evidence" value="ECO:0007669"/>
    <property type="project" value="InterPro"/>
</dbReference>
<keyword evidence="1" id="KW-0812">Transmembrane</keyword>
<dbReference type="InterPro" id="IPR003587">
    <property type="entry name" value="Hint_dom_N"/>
</dbReference>
<keyword evidence="5" id="KW-1185">Reference proteome</keyword>
<dbReference type="Pfam" id="PF01079">
    <property type="entry name" value="Hint"/>
    <property type="match status" value="1"/>
</dbReference>
<dbReference type="OrthoDB" id="59517at2759"/>
<evidence type="ECO:0000313" key="5">
    <source>
        <dbReference type="Proteomes" id="UP001153069"/>
    </source>
</evidence>
<keyword evidence="1" id="KW-1133">Transmembrane helix</keyword>
<feature type="domain" description="Hint" evidence="3">
    <location>
        <begin position="269"/>
        <end position="368"/>
    </location>
</feature>
<dbReference type="InterPro" id="IPR050387">
    <property type="entry name" value="Hedgehog_Signaling"/>
</dbReference>
<organism evidence="4 5">
    <name type="scientific">Seminavis robusta</name>
    <dbReference type="NCBI Taxonomy" id="568900"/>
    <lineage>
        <taxon>Eukaryota</taxon>
        <taxon>Sar</taxon>
        <taxon>Stramenopiles</taxon>
        <taxon>Ochrophyta</taxon>
        <taxon>Bacillariophyta</taxon>
        <taxon>Bacillariophyceae</taxon>
        <taxon>Bacillariophycidae</taxon>
        <taxon>Naviculales</taxon>
        <taxon>Naviculaceae</taxon>
        <taxon>Seminavis</taxon>
    </lineage>
</organism>
<dbReference type="InterPro" id="IPR006141">
    <property type="entry name" value="Intein_N"/>
</dbReference>
<proteinExistence type="predicted"/>
<dbReference type="PROSITE" id="PS50817">
    <property type="entry name" value="INTEIN_N_TER"/>
    <property type="match status" value="1"/>
</dbReference>
<dbReference type="InterPro" id="IPR001767">
    <property type="entry name" value="Hedgehog_Hint"/>
</dbReference>
<dbReference type="Gene3D" id="2.60.120.380">
    <property type="match status" value="2"/>
</dbReference>
<dbReference type="CDD" id="cd00081">
    <property type="entry name" value="Hint"/>
    <property type="match status" value="1"/>
</dbReference>
<feature type="chain" id="PRO_5040264907" evidence="2">
    <location>
        <begin position="19"/>
        <end position="551"/>
    </location>
</feature>
<sequence>MFKSVCFPLLLLLTGTAARQLRRNFEQRVVPRQLQQPFPRSTTALQEGVVTTVLNGNSFDESTFVLANVPAGQRVTCKMTGDGNVNMAGRYGAEPTNLNYDCIGYIAGTSEEGCGFYAAKEETSVFITTYAFSNFERIDLTCSYVDVVELENGNGLTGQASPTPGFTTFYKLDTPVKVGENVSCSLLGGNGNANLYLKYGSDPEIFRRAGDGFDCESRAAGSNEECTLDGPTENDADLHVAIDTMAAYDNLTVTCASPIGYASAGRGEDGCFSADTTVTVKGKGTVPMTDLQVGDLVMTTTTNSYEPIYAFGHFHKTLPMEYLQIRLEGVSNQKPLEVTGNHLLFVQGRTDPVAADSIQVGDVLSKGQQQEHVVTSITTVTKAGAYLPLTPSGTILVNDGTVVASTYVSIAKDAPVIVQAFLKILSEQSLFHAWMAPTRMLCQYVSNSYCQSTSPTTINADDGILTWLHAGLALAKFGEQQVPNVQAVGMLLALTLLAVFVSLEAMIGLTLGTWYGLLLSVVCISGLASSAKASYKNPSRQKRTVTPKKLD</sequence>
<feature type="transmembrane region" description="Helical" evidence="1">
    <location>
        <begin position="514"/>
        <end position="535"/>
    </location>
</feature>
<keyword evidence="2" id="KW-0732">Signal</keyword>
<evidence type="ECO:0000259" key="3">
    <source>
        <dbReference type="SMART" id="SM00306"/>
    </source>
</evidence>
<dbReference type="PANTHER" id="PTHR11889">
    <property type="entry name" value="HEDGEHOG"/>
    <property type="match status" value="1"/>
</dbReference>
<evidence type="ECO:0000256" key="2">
    <source>
        <dbReference type="SAM" id="SignalP"/>
    </source>
</evidence>
<reference evidence="4" key="1">
    <citation type="submission" date="2020-06" db="EMBL/GenBank/DDBJ databases">
        <authorList>
            <consortium name="Plant Systems Biology data submission"/>
        </authorList>
    </citation>
    <scope>NUCLEOTIDE SEQUENCE</scope>
    <source>
        <strain evidence="4">D6</strain>
    </source>
</reference>
<dbReference type="InterPro" id="IPR036844">
    <property type="entry name" value="Hint_dom_sf"/>
</dbReference>
<dbReference type="Gene3D" id="2.170.16.10">
    <property type="entry name" value="Hedgehog/Intein (Hint) domain"/>
    <property type="match status" value="1"/>
</dbReference>
<accession>A0A9N8EMX2</accession>
<comment type="caution">
    <text evidence="4">The sequence shown here is derived from an EMBL/GenBank/DDBJ whole genome shotgun (WGS) entry which is preliminary data.</text>
</comment>
<protein>
    <submittedName>
        <fullName evidence="4">Peptidase S8 and S53, subtilisin, kexin, sedolisin</fullName>
    </submittedName>
</protein>
<evidence type="ECO:0000313" key="4">
    <source>
        <dbReference type="EMBL" id="CAB9521899.1"/>
    </source>
</evidence>
<dbReference type="Proteomes" id="UP001153069">
    <property type="component" value="Unassembled WGS sequence"/>
</dbReference>
<dbReference type="AlphaFoldDB" id="A0A9N8EMX2"/>
<feature type="signal peptide" evidence="2">
    <location>
        <begin position="1"/>
        <end position="18"/>
    </location>
</feature>
<name>A0A9N8EMX2_9STRA</name>
<dbReference type="GO" id="GO:0016539">
    <property type="term" value="P:intein-mediated protein splicing"/>
    <property type="evidence" value="ECO:0007669"/>
    <property type="project" value="InterPro"/>
</dbReference>
<dbReference type="SMART" id="SM00306">
    <property type="entry name" value="HintN"/>
    <property type="match status" value="1"/>
</dbReference>
<dbReference type="SUPFAM" id="SSF51294">
    <property type="entry name" value="Hedgehog/intein (Hint) domain"/>
    <property type="match status" value="1"/>
</dbReference>
<keyword evidence="1" id="KW-0472">Membrane</keyword>
<evidence type="ECO:0000256" key="1">
    <source>
        <dbReference type="SAM" id="Phobius"/>
    </source>
</evidence>
<dbReference type="EMBL" id="CAICTM010001244">
    <property type="protein sequence ID" value="CAB9521899.1"/>
    <property type="molecule type" value="Genomic_DNA"/>
</dbReference>
<gene>
    <name evidence="4" type="ORF">SEMRO_1246_G255810.1</name>
</gene>